<dbReference type="AlphaFoldDB" id="A0A249PCX0"/>
<protein>
    <submittedName>
        <fullName evidence="1">Uncharacterized protein</fullName>
    </submittedName>
</protein>
<evidence type="ECO:0000313" key="2">
    <source>
        <dbReference type="Proteomes" id="UP000217211"/>
    </source>
</evidence>
<evidence type="ECO:0000313" key="1">
    <source>
        <dbReference type="EMBL" id="ASY63612.1"/>
    </source>
</evidence>
<dbReference type="EMBL" id="CP023067">
    <property type="protein sequence ID" value="ASY63612.1"/>
    <property type="molecule type" value="Genomic_DNA"/>
</dbReference>
<keyword evidence="2" id="KW-1185">Reference proteome</keyword>
<name>A0A249PCX0_9HYPH</name>
<reference evidence="1 2" key="1">
    <citation type="submission" date="2017-08" db="EMBL/GenBank/DDBJ databases">
        <title>Multipartite genome sequences of Sinorhizobium species nodulating soybeans.</title>
        <authorList>
            <person name="Tian C.F."/>
        </authorList>
    </citation>
    <scope>NUCLEOTIDE SEQUENCE [LARGE SCALE GENOMIC DNA]</scope>
    <source>
        <strain evidence="1 2">CCBAU 05684</strain>
    </source>
</reference>
<sequence>MTSGIHLALHILIVLVAVHISCDPCHFVSGCTFRAVALTRICSRTHATHGGSLAIDSGVRYVAKLLGNLILRIGDHRIQVRVATDIRAGCCLLKVSHRGIVRLCEAVRLCRLQAGCRIGVVLPDVRALGNHPGDIVSRVGPEIRLLLKLRKRLIGLGVGPLRHHTVDGVCGVGECRRVPIPRKRFSILQGIKSRLALIRDSRAFELLRCSRFNERVEILVLLKEITLGTIPRLNFGRGFFGSRSH</sequence>
<proteinExistence type="predicted"/>
<accession>A0A249PCX0</accession>
<dbReference type="Proteomes" id="UP000217211">
    <property type="component" value="Chromosome"/>
</dbReference>
<dbReference type="KEGG" id="esj:SJ05684_c21710"/>
<organism evidence="1 2">
    <name type="scientific">Sinorhizobium sojae CCBAU 05684</name>
    <dbReference type="NCBI Taxonomy" id="716928"/>
    <lineage>
        <taxon>Bacteria</taxon>
        <taxon>Pseudomonadati</taxon>
        <taxon>Pseudomonadota</taxon>
        <taxon>Alphaproteobacteria</taxon>
        <taxon>Hyphomicrobiales</taxon>
        <taxon>Rhizobiaceae</taxon>
        <taxon>Sinorhizobium/Ensifer group</taxon>
        <taxon>Sinorhizobium</taxon>
    </lineage>
</organism>
<gene>
    <name evidence="1" type="ORF">SJ05684_c21710</name>
</gene>